<dbReference type="STRING" id="177199.A0A420Y9J9"/>
<keyword evidence="9" id="KW-1185">Reference proteome</keyword>
<dbReference type="GO" id="GO:0060090">
    <property type="term" value="F:molecular adaptor activity"/>
    <property type="evidence" value="ECO:0007669"/>
    <property type="project" value="TreeGrafter"/>
</dbReference>
<dbReference type="GO" id="GO:0031145">
    <property type="term" value="P:anaphase-promoting complex-dependent catabolic process"/>
    <property type="evidence" value="ECO:0007669"/>
    <property type="project" value="TreeGrafter"/>
</dbReference>
<keyword evidence="4" id="KW-0498">Mitosis</keyword>
<keyword evidence="5" id="KW-0131">Cell cycle</keyword>
<comment type="caution">
    <text evidence="8">The sequence shown here is derived from an EMBL/GenBank/DDBJ whole genome shotgun (WGS) entry which is preliminary data.</text>
</comment>
<evidence type="ECO:0000259" key="7">
    <source>
        <dbReference type="Pfam" id="PF12859"/>
    </source>
</evidence>
<dbReference type="GO" id="GO:0005680">
    <property type="term" value="C:anaphase-promoting complex"/>
    <property type="evidence" value="ECO:0007669"/>
    <property type="project" value="InterPro"/>
</dbReference>
<dbReference type="FunFam" id="1.25.10.10:FF:000400">
    <property type="entry name" value="20S cyclosome subunit (APC1/BimE), putative"/>
    <property type="match status" value="1"/>
</dbReference>
<dbReference type="Pfam" id="PF12859">
    <property type="entry name" value="ANAPC1"/>
    <property type="match status" value="1"/>
</dbReference>
<dbReference type="GO" id="GO:0007091">
    <property type="term" value="P:metaphase/anaphase transition of mitotic cell cycle"/>
    <property type="evidence" value="ECO:0007669"/>
    <property type="project" value="TreeGrafter"/>
</dbReference>
<proteinExistence type="inferred from homology"/>
<feature type="compositionally biased region" description="Polar residues" evidence="6">
    <location>
        <begin position="337"/>
        <end position="350"/>
    </location>
</feature>
<dbReference type="EMBL" id="QVQW01000030">
    <property type="protein sequence ID" value="RKU44533.1"/>
    <property type="molecule type" value="Genomic_DNA"/>
</dbReference>
<dbReference type="Gene3D" id="1.25.10.10">
    <property type="entry name" value="Leucine-rich Repeat Variant"/>
    <property type="match status" value="3"/>
</dbReference>
<evidence type="ECO:0000256" key="1">
    <source>
        <dbReference type="ARBA" id="ARBA00010547"/>
    </source>
</evidence>
<dbReference type="InterPro" id="IPR024990">
    <property type="entry name" value="Apc1"/>
</dbReference>
<dbReference type="PANTHER" id="PTHR12827:SF3">
    <property type="entry name" value="ANAPHASE-PROMOTING COMPLEX SUBUNIT 1"/>
    <property type="match status" value="1"/>
</dbReference>
<reference evidence="8 9" key="1">
    <citation type="submission" date="2018-08" db="EMBL/GenBank/DDBJ databases">
        <title>Draft genome of the lignicolous fungus Coniochaeta pulveracea.</title>
        <authorList>
            <person name="Borstlap C.J."/>
            <person name="De Witt R.N."/>
            <person name="Botha A."/>
            <person name="Volschenk H."/>
        </authorList>
    </citation>
    <scope>NUCLEOTIDE SEQUENCE [LARGE SCALE GENOMIC DNA]</scope>
    <source>
        <strain evidence="8 9">CAB683</strain>
    </source>
</reference>
<feature type="compositionally biased region" description="Basic residues" evidence="6">
    <location>
        <begin position="322"/>
        <end position="336"/>
    </location>
</feature>
<organism evidence="8 9">
    <name type="scientific">Coniochaeta pulveracea</name>
    <dbReference type="NCBI Taxonomy" id="177199"/>
    <lineage>
        <taxon>Eukaryota</taxon>
        <taxon>Fungi</taxon>
        <taxon>Dikarya</taxon>
        <taxon>Ascomycota</taxon>
        <taxon>Pezizomycotina</taxon>
        <taxon>Sordariomycetes</taxon>
        <taxon>Sordariomycetidae</taxon>
        <taxon>Coniochaetales</taxon>
        <taxon>Coniochaetaceae</taxon>
        <taxon>Coniochaeta</taxon>
    </lineage>
</organism>
<evidence type="ECO:0000256" key="3">
    <source>
        <dbReference type="ARBA" id="ARBA00022737"/>
    </source>
</evidence>
<sequence>MASVKSLGVHLPSGLHYAVESDILPEDPSPSTYTWEYFVDNTDGQECEDELLTTETCVIWSRGGSMRRIFSFDVEKEPITQALLTYFPTSEGSRDGRKSKEYKQFQGLSRALVVFLKTQAHIHFLSGTSYVVHMPFEVESACAAPCGVIIQRKLKADNLAPISLRFPRIPPNSFVSSQPFAAASQNRLPNMTFSTEGLGKPKTLPLRLSSTLENMWQPTLESTESHWPRLVCLTDPLQELGLVVTQQETKLNASGPRRSSARSPFLDPGEEILHIEEVRLPASNDIGDSVSAVIAVTANAESNSYTVWKMAYIQNEDIFTSHTKKHGRRESTRRRSSMPTTGVNGANTPMQPRPRESFGATLPGKKSRPTGKAEKTLDALSSLDPDKGGEITRRASRRVSSMLARGDLSASQDRSSFADPPLVAGQSHAGRRVDSRSSMRGRASGNGMSFSGTFNQLNSLPEAPVDSLLGELKAGGDFDGFHTMGLDDHDFDGLAREIMFTKIKTVPMDNANVRYSMSNKPAKSQCSVFALLGSPYTTDEQGRTQLVVGIQDPLDKRLSLLLFHVEHGEGTPTTSAAQNKSDSVTITYSLIRKANGVVDSCKVVDGDQSMILILSEGNHGERELSLQAPWSPLTTLALPALFQEDLDSLDFAGEYADEDAASRRLVGINGTGVHINGLRNPQLHGIVDVRDAEGTFHRVRIQLQPSTPQVRKVLQACQSVLPAAHTEKMMATWWHIMQWRAGVEPKTINLEWSSLVILLLGHFLVLGKSTDLAKKRKGHRPRLSMSTSGVAWRAMQEYDISASAACPSWMHNKGWEWMLEEGVAEDINEPDFAMKNGDTFITTHIALASEFIATHSSLAAFGSQSSFATAVANSPQGRRMAAWSIIMALHLLLEEQRLSVLTSDDVTHNEGYLNVVMAQVCRWLGWRKYSEAYELGMEVALSLPSAFSCDPTHKITESPYHCIYDWIQCRLTRATAGPGTPTFPTLQQVFKTATDSTQTGHARQRTWQSITPRTLMFSKLFTLLTPRATSREMVEAIYECGFTPDVLETLPEAILAPLQDAVFLCQPSPPPTWSQPLLELINRTDVSSVFKGHDHVRNSVAVPSSSHKATWDVQLLCQSTDEVGSTTHDEGEAMERQAVVRALFKEDRRLNDAQNLLSTQKPRVVKLDARPEWSESEYLEKQKELATTVATGTLAIPAGRGLLYYALKYPILTQRFHIGGFNLSVVVKPNNVTVGIEKSMFTEEKVNWAFFHQGVAGGLAISPHAKGIDTSWILYNRPAQELSNRYAGFLLALGLNGHLKSVAKWVAFKYLTPKHTMTSVGLLLGLAASYIGTMDSLITRLLSVHVTRMLPRGAAELNLSKHVQTTGVMGIGLLYCNSQHRRMSEIMLSEIEHVDDDEEENPLRDEGYRLAAGFALGFINLGKGGDLKGLYDMRLTEKLLTIATATKKVELVHVLDRSAAGAVMAIALVFMKSNDHIVARKIDVPDSILQFDYIRPDILLLRTLAKHLVLWNSISPTFEFVTACLPAEYRPRASLKTITKLESNDLPFFSILAGICFAIALRFAGSGHHEVRDLLIHYLDQFIRIVRIPTTTPISFDAELARSNARMCLDLLSLSAATVMAGSGDIEVLRRLRSLHGRDDASTTYGSHLAAHLAIGALFLGCGTATFGTSNKAIAALLVAFYPLFPATVQDNQSHLQAFRHFWTLAVEHRCLVTKDVLSGTPVSAPLIIRLKPLSSSAGEKEEEGQIICKTTPCLLPPLDDIESIRTDAEGLGYWDISLDLSSKPELIDAFKENQSIYLRRRPAIERPFTSTVQALGRRGNIPPETATGVESGDGVDASMEWLFELKGLKGLTYAERGIVMDLNDGGGGSGLAVDAGLVLKGVLDGGGKGRDGLLGLRLLFAWEEQRRKVLGLEGKESGAGISQETRRDTEGGPVSAEPWWMRDSVIDMLKGQAWLAGNED</sequence>
<evidence type="ECO:0000256" key="6">
    <source>
        <dbReference type="SAM" id="MobiDB-lite"/>
    </source>
</evidence>
<feature type="region of interest" description="Disordered" evidence="6">
    <location>
        <begin position="322"/>
        <end position="446"/>
    </location>
</feature>
<dbReference type="PANTHER" id="PTHR12827">
    <property type="entry name" value="MEIOTIC CHECKPOINT REGULATOR TSG24 FAMILY MEMBER"/>
    <property type="match status" value="1"/>
</dbReference>
<dbReference type="GO" id="GO:0051301">
    <property type="term" value="P:cell division"/>
    <property type="evidence" value="ECO:0007669"/>
    <property type="project" value="UniProtKB-KW"/>
</dbReference>
<protein>
    <submittedName>
        <fullName evidence="8">Anaphase-promoting complex subunit 1</fullName>
    </submittedName>
</protein>
<gene>
    <name evidence="8" type="primary">APC1</name>
    <name evidence="8" type="ORF">DL546_007273</name>
</gene>
<name>A0A420Y9J9_9PEZI</name>
<dbReference type="GO" id="GO:0070979">
    <property type="term" value="P:protein K11-linked ubiquitination"/>
    <property type="evidence" value="ECO:0007669"/>
    <property type="project" value="TreeGrafter"/>
</dbReference>
<keyword evidence="2" id="KW-0132">Cell division</keyword>
<feature type="compositionally biased region" description="Basic and acidic residues" evidence="6">
    <location>
        <begin position="384"/>
        <end position="393"/>
    </location>
</feature>
<accession>A0A420Y9J9</accession>
<feature type="domain" description="Anaphase-promoting complex subunit 1 N-terminal" evidence="7">
    <location>
        <begin position="29"/>
        <end position="759"/>
    </location>
</feature>
<dbReference type="InterPro" id="IPR011989">
    <property type="entry name" value="ARM-like"/>
</dbReference>
<evidence type="ECO:0000256" key="5">
    <source>
        <dbReference type="ARBA" id="ARBA00023306"/>
    </source>
</evidence>
<comment type="similarity">
    <text evidence="1">Belongs to the APC1 family.</text>
</comment>
<evidence type="ECO:0000313" key="8">
    <source>
        <dbReference type="EMBL" id="RKU44533.1"/>
    </source>
</evidence>
<dbReference type="OrthoDB" id="26401at2759"/>
<evidence type="ECO:0000313" key="9">
    <source>
        <dbReference type="Proteomes" id="UP000275385"/>
    </source>
</evidence>
<feature type="region of interest" description="Disordered" evidence="6">
    <location>
        <begin position="1916"/>
        <end position="1935"/>
    </location>
</feature>
<keyword evidence="3" id="KW-0677">Repeat</keyword>
<dbReference type="FunFam" id="1.25.10.10:FF:000217">
    <property type="entry name" value="20S cyclosome subunit (APC1/BimE)"/>
    <property type="match status" value="1"/>
</dbReference>
<evidence type="ECO:0000256" key="4">
    <source>
        <dbReference type="ARBA" id="ARBA00022776"/>
    </source>
</evidence>
<evidence type="ECO:0000256" key="2">
    <source>
        <dbReference type="ARBA" id="ARBA00022618"/>
    </source>
</evidence>
<dbReference type="Proteomes" id="UP000275385">
    <property type="component" value="Unassembled WGS sequence"/>
</dbReference>
<dbReference type="InterPro" id="IPR049255">
    <property type="entry name" value="Apc1_N"/>
</dbReference>